<feature type="transmembrane region" description="Helical" evidence="1">
    <location>
        <begin position="102"/>
        <end position="124"/>
    </location>
</feature>
<feature type="transmembrane region" description="Helical" evidence="1">
    <location>
        <begin position="44"/>
        <end position="70"/>
    </location>
</feature>
<dbReference type="OrthoDB" id="5588650at2"/>
<dbReference type="EMBL" id="SLWF01000020">
    <property type="protein sequence ID" value="TCN82041.1"/>
    <property type="molecule type" value="Genomic_DNA"/>
</dbReference>
<evidence type="ECO:0000256" key="1">
    <source>
        <dbReference type="SAM" id="Phobius"/>
    </source>
</evidence>
<accession>A0A4R2F622</accession>
<organism evidence="2 3">
    <name type="scientific">Shewanella fodinae</name>
    <dbReference type="NCBI Taxonomy" id="552357"/>
    <lineage>
        <taxon>Bacteria</taxon>
        <taxon>Pseudomonadati</taxon>
        <taxon>Pseudomonadota</taxon>
        <taxon>Gammaproteobacteria</taxon>
        <taxon>Alteromonadales</taxon>
        <taxon>Shewanellaceae</taxon>
        <taxon>Shewanella</taxon>
    </lineage>
</organism>
<evidence type="ECO:0000313" key="2">
    <source>
        <dbReference type="EMBL" id="TCN82041.1"/>
    </source>
</evidence>
<comment type="caution">
    <text evidence="2">The sequence shown here is derived from an EMBL/GenBank/DDBJ whole genome shotgun (WGS) entry which is preliminary data.</text>
</comment>
<dbReference type="InterPro" id="IPR007360">
    <property type="entry name" value="SirB"/>
</dbReference>
<dbReference type="PIRSF" id="PIRSF005610">
    <property type="entry name" value="SirB"/>
    <property type="match status" value="1"/>
</dbReference>
<protein>
    <submittedName>
        <fullName evidence="2">Putative membrane protein SirB2</fullName>
    </submittedName>
</protein>
<keyword evidence="3" id="KW-1185">Reference proteome</keyword>
<keyword evidence="1" id="KW-1133">Transmembrane helix</keyword>
<feature type="transmembrane region" description="Helical" evidence="1">
    <location>
        <begin position="13"/>
        <end position="32"/>
    </location>
</feature>
<dbReference type="Pfam" id="PF04247">
    <property type="entry name" value="SirB"/>
    <property type="match status" value="1"/>
</dbReference>
<dbReference type="Proteomes" id="UP000294832">
    <property type="component" value="Unassembled WGS sequence"/>
</dbReference>
<feature type="transmembrane region" description="Helical" evidence="1">
    <location>
        <begin position="76"/>
        <end position="95"/>
    </location>
</feature>
<proteinExistence type="predicted"/>
<dbReference type="PANTHER" id="PTHR39594:SF1">
    <property type="entry name" value="PROTEIN YCHQ"/>
    <property type="match status" value="1"/>
</dbReference>
<sequence>MDNFYSVYSGIKYFHLLMIGLSVTFLSVRFALSLGQSAWMDKKLLRIAPHVIDTLLLLSGVILCFMIKQYPFVDTWMTEKLAAVVAYIVLAIAAMKSSRGMLFRIFAFLGAIGWLVFAAKVAYIKQAVFLG</sequence>
<dbReference type="GO" id="GO:0005886">
    <property type="term" value="C:plasma membrane"/>
    <property type="evidence" value="ECO:0007669"/>
    <property type="project" value="TreeGrafter"/>
</dbReference>
<keyword evidence="1" id="KW-0812">Transmembrane</keyword>
<evidence type="ECO:0000313" key="3">
    <source>
        <dbReference type="Proteomes" id="UP000294832"/>
    </source>
</evidence>
<dbReference type="RefSeq" id="WP_133039534.1">
    <property type="nucleotide sequence ID" value="NZ_SLWF01000020.1"/>
</dbReference>
<dbReference type="AlphaFoldDB" id="A0A4R2F622"/>
<reference evidence="2 3" key="1">
    <citation type="submission" date="2019-03" db="EMBL/GenBank/DDBJ databases">
        <title>Freshwater and sediment microbial communities from various areas in North America, analyzing microbe dynamics in response to fracking.</title>
        <authorList>
            <person name="Lamendella R."/>
        </authorList>
    </citation>
    <scope>NUCLEOTIDE SEQUENCE [LARGE SCALE GENOMIC DNA]</scope>
    <source>
        <strain evidence="2 3">74A</strain>
    </source>
</reference>
<dbReference type="PANTHER" id="PTHR39594">
    <property type="entry name" value="PROTEIN YCHQ"/>
    <property type="match status" value="1"/>
</dbReference>
<gene>
    <name evidence="2" type="ORF">EDC91_1207</name>
</gene>
<name>A0A4R2F622_9GAMM</name>
<keyword evidence="1" id="KW-0472">Membrane</keyword>